<evidence type="ECO:0000256" key="2">
    <source>
        <dbReference type="ARBA" id="ARBA00012176"/>
    </source>
</evidence>
<dbReference type="PANTHER" id="PTHR12993:SF11">
    <property type="entry name" value="N-ACETYLGLUCOSAMINYL-PHOSPHATIDYLINOSITOL DE-N-ACETYLASE"/>
    <property type="match status" value="1"/>
</dbReference>
<evidence type="ECO:0000313" key="4">
    <source>
        <dbReference type="EMBL" id="KAJ7649169.1"/>
    </source>
</evidence>
<accession>A0AAD7FXV2</accession>
<evidence type="ECO:0000256" key="3">
    <source>
        <dbReference type="SAM" id="SignalP"/>
    </source>
</evidence>
<feature type="signal peptide" evidence="3">
    <location>
        <begin position="1"/>
        <end position="21"/>
    </location>
</feature>
<dbReference type="InterPro" id="IPR024078">
    <property type="entry name" value="LmbE-like_dom_sf"/>
</dbReference>
<dbReference type="SUPFAM" id="SSF102588">
    <property type="entry name" value="LmbE-like"/>
    <property type="match status" value="1"/>
</dbReference>
<dbReference type="AlphaFoldDB" id="A0AAD7FXV2"/>
<dbReference type="EMBL" id="JARKIE010000370">
    <property type="protein sequence ID" value="KAJ7649169.1"/>
    <property type="molecule type" value="Genomic_DNA"/>
</dbReference>
<keyword evidence="5" id="KW-1185">Reference proteome</keyword>
<gene>
    <name evidence="4" type="ORF">B0H17DRAFT_1271433</name>
</gene>
<dbReference type="Proteomes" id="UP001221757">
    <property type="component" value="Unassembled WGS sequence"/>
</dbReference>
<dbReference type="EC" id="3.5.1.89" evidence="2"/>
<dbReference type="PANTHER" id="PTHR12993">
    <property type="entry name" value="N-ACETYLGLUCOSAMINYL-PHOSPHATIDYLINOSITOL DE-N-ACETYLASE-RELATED"/>
    <property type="match status" value="1"/>
</dbReference>
<evidence type="ECO:0000313" key="5">
    <source>
        <dbReference type="Proteomes" id="UP001221757"/>
    </source>
</evidence>
<name>A0AAD7FXV2_MYCRO</name>
<reference evidence="4" key="1">
    <citation type="submission" date="2023-03" db="EMBL/GenBank/DDBJ databases">
        <title>Massive genome expansion in bonnet fungi (Mycena s.s.) driven by repeated elements and novel gene families across ecological guilds.</title>
        <authorList>
            <consortium name="Lawrence Berkeley National Laboratory"/>
            <person name="Harder C.B."/>
            <person name="Miyauchi S."/>
            <person name="Viragh M."/>
            <person name="Kuo A."/>
            <person name="Thoen E."/>
            <person name="Andreopoulos B."/>
            <person name="Lu D."/>
            <person name="Skrede I."/>
            <person name="Drula E."/>
            <person name="Henrissat B."/>
            <person name="Morin E."/>
            <person name="Kohler A."/>
            <person name="Barry K."/>
            <person name="LaButti K."/>
            <person name="Morin E."/>
            <person name="Salamov A."/>
            <person name="Lipzen A."/>
            <person name="Mereny Z."/>
            <person name="Hegedus B."/>
            <person name="Baldrian P."/>
            <person name="Stursova M."/>
            <person name="Weitz H."/>
            <person name="Taylor A."/>
            <person name="Grigoriev I.V."/>
            <person name="Nagy L.G."/>
            <person name="Martin F."/>
            <person name="Kauserud H."/>
        </authorList>
    </citation>
    <scope>NUCLEOTIDE SEQUENCE</scope>
    <source>
        <strain evidence="4">CBHHK067</strain>
    </source>
</reference>
<sequence>MSARQQLWTLLVLILSSLIQPQTITHQFSFGNVSAGHEERALLLTAHPDDETFFFSPTLAALSRARTPPTHPVEGIGEIFVLCLSTGNAKGLGDVRKKEFGQALDVFGITEERRFIVDHPYLQDNKTAAWDPAAIANTLKPFIVEYDITTVCNVRWSISHRRFEFNSQILTFDSYGITGHPNHRSTLAGVEHLVANTFLRSSSNRRIRLFALSSRPGVTKHLGPLVMLSSQRHESLKGPVFTSSLLDYVTALRAMSKHTSQLRMFPWFKGLFSRYLWVNEWVEVTV</sequence>
<keyword evidence="3" id="KW-0732">Signal</keyword>
<comment type="caution">
    <text evidence="4">The sequence shown here is derived from an EMBL/GenBank/DDBJ whole genome shotgun (WGS) entry which is preliminary data.</text>
</comment>
<evidence type="ECO:0000256" key="1">
    <source>
        <dbReference type="ARBA" id="ARBA00006066"/>
    </source>
</evidence>
<proteinExistence type="inferred from homology"/>
<dbReference type="GO" id="GO:0005783">
    <property type="term" value="C:endoplasmic reticulum"/>
    <property type="evidence" value="ECO:0007669"/>
    <property type="project" value="TreeGrafter"/>
</dbReference>
<dbReference type="GO" id="GO:0000225">
    <property type="term" value="F:N-acetylglucosaminylphosphatidylinositol deacetylase activity"/>
    <property type="evidence" value="ECO:0007669"/>
    <property type="project" value="UniProtKB-EC"/>
</dbReference>
<dbReference type="Gene3D" id="3.40.50.10320">
    <property type="entry name" value="LmbE-like"/>
    <property type="match status" value="1"/>
</dbReference>
<protein>
    <recommendedName>
        <fullName evidence="2">N-acetylglucosaminylphosphatidylinositol deacetylase</fullName>
        <ecNumber evidence="2">3.5.1.89</ecNumber>
    </recommendedName>
</protein>
<comment type="similarity">
    <text evidence="1">Belongs to the PIGL family.</text>
</comment>
<feature type="chain" id="PRO_5042047594" description="N-acetylglucosaminylphosphatidylinositol deacetylase" evidence="3">
    <location>
        <begin position="22"/>
        <end position="286"/>
    </location>
</feature>
<organism evidence="4 5">
    <name type="scientific">Mycena rosella</name>
    <name type="common">Pink bonnet</name>
    <name type="synonym">Agaricus rosellus</name>
    <dbReference type="NCBI Taxonomy" id="1033263"/>
    <lineage>
        <taxon>Eukaryota</taxon>
        <taxon>Fungi</taxon>
        <taxon>Dikarya</taxon>
        <taxon>Basidiomycota</taxon>
        <taxon>Agaricomycotina</taxon>
        <taxon>Agaricomycetes</taxon>
        <taxon>Agaricomycetidae</taxon>
        <taxon>Agaricales</taxon>
        <taxon>Marasmiineae</taxon>
        <taxon>Mycenaceae</taxon>
        <taxon>Mycena</taxon>
    </lineage>
</organism>
<dbReference type="Pfam" id="PF02585">
    <property type="entry name" value="PIG-L"/>
    <property type="match status" value="1"/>
</dbReference>
<dbReference type="InterPro" id="IPR003737">
    <property type="entry name" value="GlcNAc_PI_deacetylase-related"/>
</dbReference>